<gene>
    <name evidence="1" type="ORF">ABEB36_012398</name>
</gene>
<dbReference type="EMBL" id="JBDJPC010000009">
    <property type="protein sequence ID" value="KAL1491869.1"/>
    <property type="molecule type" value="Genomic_DNA"/>
</dbReference>
<evidence type="ECO:0000313" key="2">
    <source>
        <dbReference type="Proteomes" id="UP001566132"/>
    </source>
</evidence>
<dbReference type="PANTHER" id="PTHR10773:SF19">
    <property type="match status" value="1"/>
</dbReference>
<reference evidence="1 2" key="1">
    <citation type="submission" date="2024-05" db="EMBL/GenBank/DDBJ databases">
        <title>Genetic variation in Jamaican populations of the coffee berry borer (Hypothenemus hampei).</title>
        <authorList>
            <person name="Errbii M."/>
            <person name="Myrie A."/>
        </authorList>
    </citation>
    <scope>NUCLEOTIDE SEQUENCE [LARGE SCALE GENOMIC DNA]</scope>
    <source>
        <strain evidence="1">JA-Hopewell-2020-01-JO</strain>
        <tissue evidence="1">Whole body</tissue>
    </source>
</reference>
<proteinExistence type="predicted"/>
<comment type="caution">
    <text evidence="1">The sequence shown here is derived from an EMBL/GenBank/DDBJ whole genome shotgun (WGS) entry which is preliminary data.</text>
</comment>
<protein>
    <submittedName>
        <fullName evidence="1">Uncharacterized protein</fullName>
    </submittedName>
</protein>
<name>A0ABD1EDS1_HYPHA</name>
<dbReference type="AlphaFoldDB" id="A0ABD1EDS1"/>
<keyword evidence="2" id="KW-1185">Reference proteome</keyword>
<dbReference type="Proteomes" id="UP001566132">
    <property type="component" value="Unassembled WGS sequence"/>
</dbReference>
<organism evidence="1 2">
    <name type="scientific">Hypothenemus hampei</name>
    <name type="common">Coffee berry borer</name>
    <dbReference type="NCBI Taxonomy" id="57062"/>
    <lineage>
        <taxon>Eukaryota</taxon>
        <taxon>Metazoa</taxon>
        <taxon>Ecdysozoa</taxon>
        <taxon>Arthropoda</taxon>
        <taxon>Hexapoda</taxon>
        <taxon>Insecta</taxon>
        <taxon>Pterygota</taxon>
        <taxon>Neoptera</taxon>
        <taxon>Endopterygota</taxon>
        <taxon>Coleoptera</taxon>
        <taxon>Polyphaga</taxon>
        <taxon>Cucujiformia</taxon>
        <taxon>Curculionidae</taxon>
        <taxon>Scolytinae</taxon>
        <taxon>Hypothenemus</taxon>
    </lineage>
</organism>
<sequence length="236" mass="27322">MSGSNIYCNNECEIIQELMDTSDITGSENIDSVIEKPVIIIGQEKQKFRCHSYMEADSMHSAIEHAKRHIPVFCMNDWKTIMTMARSKRGKNKISGAYTVQQLTFNDFIDSKDLSNSIIKNATRDEDGKKVQWLKIKQLRYEKKSSVIMFRNNYDEEYKIINVKSKARGSNIPKEKDLKKCYSERLPISEKKKKDLLKLCKTGVIPYEYHSWYMNLPSNGSVIDKCPEPAQSDEEV</sequence>
<accession>A0ABD1EDS1</accession>
<evidence type="ECO:0000313" key="1">
    <source>
        <dbReference type="EMBL" id="KAL1491869.1"/>
    </source>
</evidence>
<dbReference type="PANTHER" id="PTHR10773">
    <property type="entry name" value="DNA-DIRECTED RNA POLYMERASES I, II, AND III SUBUNIT RPABC2"/>
    <property type="match status" value="1"/>
</dbReference>